<evidence type="ECO:0000256" key="1">
    <source>
        <dbReference type="ARBA" id="ARBA00023015"/>
    </source>
</evidence>
<keyword evidence="2" id="KW-0238">DNA-binding</keyword>
<dbReference type="Gene3D" id="1.10.10.60">
    <property type="entry name" value="Homeodomain-like"/>
    <property type="match status" value="2"/>
</dbReference>
<evidence type="ECO:0000256" key="5">
    <source>
        <dbReference type="SAM" id="MobiDB-lite"/>
    </source>
</evidence>
<dbReference type="PANTHER" id="PTHR46621:SF1">
    <property type="entry name" value="SNRNA-ACTIVATING PROTEIN COMPLEX SUBUNIT 4"/>
    <property type="match status" value="1"/>
</dbReference>
<dbReference type="GO" id="GO:0019185">
    <property type="term" value="C:snRNA-activating protein complex"/>
    <property type="evidence" value="ECO:0007669"/>
    <property type="project" value="TreeGrafter"/>
</dbReference>
<evidence type="ECO:0000313" key="9">
    <source>
        <dbReference type="Proteomes" id="UP000323386"/>
    </source>
</evidence>
<keyword evidence="3" id="KW-0804">Transcription</keyword>
<dbReference type="GO" id="GO:0000978">
    <property type="term" value="F:RNA polymerase II cis-regulatory region sequence-specific DNA binding"/>
    <property type="evidence" value="ECO:0007669"/>
    <property type="project" value="TreeGrafter"/>
</dbReference>
<keyword evidence="1" id="KW-0805">Transcription regulation</keyword>
<dbReference type="GO" id="GO:0042795">
    <property type="term" value="P:snRNA transcription by RNA polymerase II"/>
    <property type="evidence" value="ECO:0007669"/>
    <property type="project" value="TreeGrafter"/>
</dbReference>
<sequence>MSPAASPSPDSLAAPPLLSDHAEWQRLIAHRRALHSLRQANLNRQKDLSLTLDQLYRVYRGLCECLRWLDQADLCDLEDRAAEVVRIDQQPEDDATQCPFASDMIRQTPLLRQQAVERAEFDMLLAGSPWSNAEDQQLQVAVMLAARKALAFRPRTEDRRGIDPMHLAANATEEELLRCADVQDHHGSVQDGFQHLDWNMVASRVPSRNAEECRTRWIQVLRPSISCAPWSSTELKRLESVVALHLAESRYEPIPWDEIASTLPIKRTGFAAFVAYNRIAPPNPPFTPSEDDQLRRLFDLFSGAWKLITLHHPSARPNYKLYSRFARSIDPGITRGKWTAEEDAALVEAVARHGERDWKTIATRIGARTGSQCRDRYKNRLEPRGRLGVAVRPDSAPVTTSAPIAAAGGTVAVGRDSAPFSAATIATSSTVAAAATANAPIAAIASAAAAQTDATGRASAEAHMPGSTPATSTKAKKTFKRWTEEETAILSSLLDAELEPPAGQSWASIAQQHCDKVQQASVGDLDGGQGGSIQLRPISAKQARDRAATIRKQREEAPSGRASSRASSKGSSAAAGKRARSSPDDGPSQGSKKSKRLAGAGEPLPPAT</sequence>
<dbReference type="AlphaFoldDB" id="A0A5C3FBD9"/>
<evidence type="ECO:0000256" key="3">
    <source>
        <dbReference type="ARBA" id="ARBA00023163"/>
    </source>
</evidence>
<feature type="domain" description="Myb-like" evidence="6">
    <location>
        <begin position="330"/>
        <end position="381"/>
    </location>
</feature>
<feature type="domain" description="HTH myb-type" evidence="7">
    <location>
        <begin position="330"/>
        <end position="385"/>
    </location>
</feature>
<evidence type="ECO:0000259" key="7">
    <source>
        <dbReference type="PROSITE" id="PS51294"/>
    </source>
</evidence>
<feature type="region of interest" description="Disordered" evidence="5">
    <location>
        <begin position="456"/>
        <end position="478"/>
    </location>
</feature>
<dbReference type="SUPFAM" id="SSF46689">
    <property type="entry name" value="Homeodomain-like"/>
    <property type="match status" value="2"/>
</dbReference>
<dbReference type="InterPro" id="IPR009057">
    <property type="entry name" value="Homeodomain-like_sf"/>
</dbReference>
<dbReference type="SMART" id="SM00717">
    <property type="entry name" value="SANT"/>
    <property type="match status" value="3"/>
</dbReference>
<feature type="compositionally biased region" description="Low complexity" evidence="5">
    <location>
        <begin position="559"/>
        <end position="576"/>
    </location>
</feature>
<dbReference type="InterPro" id="IPR017930">
    <property type="entry name" value="Myb_dom"/>
</dbReference>
<name>A0A5C3FBD9_9BASI</name>
<dbReference type="Pfam" id="PF00249">
    <property type="entry name" value="Myb_DNA-binding"/>
    <property type="match status" value="1"/>
</dbReference>
<feature type="compositionally biased region" description="Basic and acidic residues" evidence="5">
    <location>
        <begin position="542"/>
        <end position="558"/>
    </location>
</feature>
<reference evidence="8 9" key="1">
    <citation type="submission" date="2018-03" db="EMBL/GenBank/DDBJ databases">
        <authorList>
            <person name="Guldener U."/>
        </authorList>
    </citation>
    <scope>NUCLEOTIDE SEQUENCE [LARGE SCALE GENOMIC DNA]</scope>
    <source>
        <strain evidence="8 9">DAOM196992</strain>
    </source>
</reference>
<organism evidence="8 9">
    <name type="scientific">Pseudozyma flocculosa</name>
    <dbReference type="NCBI Taxonomy" id="84751"/>
    <lineage>
        <taxon>Eukaryota</taxon>
        <taxon>Fungi</taxon>
        <taxon>Dikarya</taxon>
        <taxon>Basidiomycota</taxon>
        <taxon>Ustilaginomycotina</taxon>
        <taxon>Ustilaginomycetes</taxon>
        <taxon>Ustilaginales</taxon>
        <taxon>Ustilaginaceae</taxon>
        <taxon>Pseudozyma</taxon>
    </lineage>
</organism>
<keyword evidence="4" id="KW-0539">Nucleus</keyword>
<feature type="region of interest" description="Disordered" evidence="5">
    <location>
        <begin position="521"/>
        <end position="608"/>
    </location>
</feature>
<dbReference type="OrthoDB" id="2143914at2759"/>
<dbReference type="EMBL" id="OOIP01000027">
    <property type="protein sequence ID" value="SPO41436.1"/>
    <property type="molecule type" value="Genomic_DNA"/>
</dbReference>
<gene>
    <name evidence="8" type="ORF">PSFLO_06918</name>
</gene>
<dbReference type="GO" id="GO:0001006">
    <property type="term" value="F:RNA polymerase III type 3 promoter sequence-specific DNA binding"/>
    <property type="evidence" value="ECO:0007669"/>
    <property type="project" value="TreeGrafter"/>
</dbReference>
<evidence type="ECO:0000256" key="2">
    <source>
        <dbReference type="ARBA" id="ARBA00023125"/>
    </source>
</evidence>
<dbReference type="GO" id="GO:0042796">
    <property type="term" value="P:snRNA transcription by RNA polymerase III"/>
    <property type="evidence" value="ECO:0007669"/>
    <property type="project" value="TreeGrafter"/>
</dbReference>
<evidence type="ECO:0000313" key="8">
    <source>
        <dbReference type="EMBL" id="SPO41436.1"/>
    </source>
</evidence>
<dbReference type="PROSITE" id="PS51294">
    <property type="entry name" value="HTH_MYB"/>
    <property type="match status" value="2"/>
</dbReference>
<keyword evidence="9" id="KW-1185">Reference proteome</keyword>
<dbReference type="Pfam" id="PF13921">
    <property type="entry name" value="Myb_DNA-bind_6"/>
    <property type="match status" value="1"/>
</dbReference>
<feature type="domain" description="HTH myb-type" evidence="7">
    <location>
        <begin position="197"/>
        <end position="225"/>
    </location>
</feature>
<accession>A0A5C3FBD9</accession>
<feature type="domain" description="Myb-like" evidence="6">
    <location>
        <begin position="172"/>
        <end position="221"/>
    </location>
</feature>
<dbReference type="InterPro" id="IPR001005">
    <property type="entry name" value="SANT/Myb"/>
</dbReference>
<dbReference type="PROSITE" id="PS50090">
    <property type="entry name" value="MYB_LIKE"/>
    <property type="match status" value="2"/>
</dbReference>
<evidence type="ECO:0000256" key="4">
    <source>
        <dbReference type="ARBA" id="ARBA00023242"/>
    </source>
</evidence>
<dbReference type="InterPro" id="IPR051575">
    <property type="entry name" value="Myb-like_DNA-bd"/>
</dbReference>
<dbReference type="Proteomes" id="UP000323386">
    <property type="component" value="Unassembled WGS sequence"/>
</dbReference>
<protein>
    <submittedName>
        <fullName evidence="8">Uncharacterized protein</fullName>
    </submittedName>
</protein>
<dbReference type="PANTHER" id="PTHR46621">
    <property type="entry name" value="SNRNA-ACTIVATING PROTEIN COMPLEX SUBUNIT 4"/>
    <property type="match status" value="1"/>
</dbReference>
<evidence type="ECO:0000259" key="6">
    <source>
        <dbReference type="PROSITE" id="PS50090"/>
    </source>
</evidence>
<proteinExistence type="predicted"/>
<dbReference type="CDD" id="cd00167">
    <property type="entry name" value="SANT"/>
    <property type="match status" value="2"/>
</dbReference>